<gene>
    <name evidence="1" type="ORF">GE061_018011</name>
</gene>
<name>A0A6A4JA77_APOLU</name>
<organism evidence="1 2">
    <name type="scientific">Apolygus lucorum</name>
    <name type="common">Small green plant bug</name>
    <name type="synonym">Lygocoris lucorum</name>
    <dbReference type="NCBI Taxonomy" id="248454"/>
    <lineage>
        <taxon>Eukaryota</taxon>
        <taxon>Metazoa</taxon>
        <taxon>Ecdysozoa</taxon>
        <taxon>Arthropoda</taxon>
        <taxon>Hexapoda</taxon>
        <taxon>Insecta</taxon>
        <taxon>Pterygota</taxon>
        <taxon>Neoptera</taxon>
        <taxon>Paraneoptera</taxon>
        <taxon>Hemiptera</taxon>
        <taxon>Heteroptera</taxon>
        <taxon>Panheteroptera</taxon>
        <taxon>Cimicomorpha</taxon>
        <taxon>Miridae</taxon>
        <taxon>Mirini</taxon>
        <taxon>Apolygus</taxon>
    </lineage>
</organism>
<proteinExistence type="predicted"/>
<protein>
    <submittedName>
        <fullName evidence="1">Uncharacterized protein</fullName>
    </submittedName>
</protein>
<comment type="caution">
    <text evidence="1">The sequence shown here is derived from an EMBL/GenBank/DDBJ whole genome shotgun (WGS) entry which is preliminary data.</text>
</comment>
<reference evidence="1" key="1">
    <citation type="journal article" date="2021" name="Mol. Ecol. Resour.">
        <title>Apolygus lucorum genome provides insights into omnivorousness and mesophyll feeding.</title>
        <authorList>
            <person name="Liu Y."/>
            <person name="Liu H."/>
            <person name="Wang H."/>
            <person name="Huang T."/>
            <person name="Liu B."/>
            <person name="Yang B."/>
            <person name="Yin L."/>
            <person name="Li B."/>
            <person name="Zhang Y."/>
            <person name="Zhang S."/>
            <person name="Jiang F."/>
            <person name="Zhang X."/>
            <person name="Ren Y."/>
            <person name="Wang B."/>
            <person name="Wang S."/>
            <person name="Lu Y."/>
            <person name="Wu K."/>
            <person name="Fan W."/>
            <person name="Wang G."/>
        </authorList>
    </citation>
    <scope>NUCLEOTIDE SEQUENCE</scope>
    <source>
        <strain evidence="1">12Hb</strain>
    </source>
</reference>
<dbReference type="EMBL" id="WIXP02000008">
    <property type="protein sequence ID" value="KAF6206775.1"/>
    <property type="molecule type" value="Genomic_DNA"/>
</dbReference>
<evidence type="ECO:0000313" key="2">
    <source>
        <dbReference type="Proteomes" id="UP000466442"/>
    </source>
</evidence>
<accession>A0A6A4JA77</accession>
<dbReference type="AlphaFoldDB" id="A0A6A4JA77"/>
<evidence type="ECO:0000313" key="1">
    <source>
        <dbReference type="EMBL" id="KAF6206775.1"/>
    </source>
</evidence>
<keyword evidence="2" id="KW-1185">Reference proteome</keyword>
<dbReference type="Proteomes" id="UP000466442">
    <property type="component" value="Unassembled WGS sequence"/>
</dbReference>
<sequence length="103" mass="11878">MQNVENRQPLVRSGSTTVILEKIDGDRGTTIGRAGHRFSRLILPTLNLSFSIFYPKLDFLAEPPSEPPFRPFLQRLATLNHQLYPGHWEQPYRHFSRCSTLQA</sequence>